<dbReference type="RefSeq" id="WP_075138290.1">
    <property type="nucleotide sequence ID" value="NZ_MSIF01000040.1"/>
</dbReference>
<dbReference type="OrthoDB" id="9811812at2"/>
<reference evidence="2 3" key="1">
    <citation type="submission" date="2016-12" db="EMBL/GenBank/DDBJ databases">
        <title>The draft genome sequence of Actinophytocola xinjiangensis.</title>
        <authorList>
            <person name="Wang W."/>
            <person name="Yuan L."/>
        </authorList>
    </citation>
    <scope>NUCLEOTIDE SEQUENCE [LARGE SCALE GENOMIC DNA]</scope>
    <source>
        <strain evidence="2 3">CGMCC 4.4663</strain>
    </source>
</reference>
<comment type="caution">
    <text evidence="2">The sequence shown here is derived from an EMBL/GenBank/DDBJ whole genome shotgun (WGS) entry which is preliminary data.</text>
</comment>
<evidence type="ECO:0000259" key="1">
    <source>
        <dbReference type="Pfam" id="PF08818"/>
    </source>
</evidence>
<proteinExistence type="predicted"/>
<evidence type="ECO:0000313" key="3">
    <source>
        <dbReference type="Proteomes" id="UP000185696"/>
    </source>
</evidence>
<accession>A0A7Z1ATQ2</accession>
<sequence length="108" mass="11588">MNDLVERVDAVLRSLLPDAVVTVDGKDTGYGFGSGYTGLVFTLTAASRHVTLGLSHGARLADPGGLLEGAGRVHRHVKLRTVADLDRPELRQLLLDTIELRRAMVEAG</sequence>
<organism evidence="2 3">
    <name type="scientific">Actinophytocola xinjiangensis</name>
    <dbReference type="NCBI Taxonomy" id="485602"/>
    <lineage>
        <taxon>Bacteria</taxon>
        <taxon>Bacillati</taxon>
        <taxon>Actinomycetota</taxon>
        <taxon>Actinomycetes</taxon>
        <taxon>Pseudonocardiales</taxon>
        <taxon>Pseudonocardiaceae</taxon>
    </lineage>
</organism>
<evidence type="ECO:0000313" key="2">
    <source>
        <dbReference type="EMBL" id="OLF04668.1"/>
    </source>
</evidence>
<dbReference type="EMBL" id="MSIF01000040">
    <property type="protein sequence ID" value="OLF04668.1"/>
    <property type="molecule type" value="Genomic_DNA"/>
</dbReference>
<keyword evidence="3" id="KW-1185">Reference proteome</keyword>
<dbReference type="Pfam" id="PF08818">
    <property type="entry name" value="DUF1801"/>
    <property type="match status" value="1"/>
</dbReference>
<dbReference type="AlphaFoldDB" id="A0A7Z1ATQ2"/>
<gene>
    <name evidence="2" type="ORF">BLA60_39865</name>
</gene>
<protein>
    <recommendedName>
        <fullName evidence="1">YdhG-like domain-containing protein</fullName>
    </recommendedName>
</protein>
<dbReference type="Proteomes" id="UP000185696">
    <property type="component" value="Unassembled WGS sequence"/>
</dbReference>
<feature type="domain" description="YdhG-like" evidence="1">
    <location>
        <begin position="4"/>
        <end position="95"/>
    </location>
</feature>
<name>A0A7Z1ATQ2_9PSEU</name>
<dbReference type="InterPro" id="IPR014922">
    <property type="entry name" value="YdhG-like"/>
</dbReference>